<keyword evidence="5" id="KW-1185">Reference proteome</keyword>
<dbReference type="PANTHER" id="PTHR21666">
    <property type="entry name" value="PEPTIDASE-RELATED"/>
    <property type="match status" value="1"/>
</dbReference>
<dbReference type="InterPro" id="IPR011055">
    <property type="entry name" value="Dup_hybrid_motif"/>
</dbReference>
<evidence type="ECO:0000256" key="1">
    <source>
        <dbReference type="SAM" id="MobiDB-lite"/>
    </source>
</evidence>
<feature type="region of interest" description="Disordered" evidence="1">
    <location>
        <begin position="151"/>
        <end position="170"/>
    </location>
</feature>
<dbReference type="EMBL" id="JXBL01000001">
    <property type="protein sequence ID" value="KIE44262.1"/>
    <property type="molecule type" value="Genomic_DNA"/>
</dbReference>
<name>A0A0C1QTD7_9BACT</name>
<dbReference type="SUPFAM" id="SSF51261">
    <property type="entry name" value="Duplicated hybrid motif"/>
    <property type="match status" value="1"/>
</dbReference>
<feature type="domain" description="M23ase beta-sheet core" evidence="3">
    <location>
        <begin position="49"/>
        <end position="139"/>
    </location>
</feature>
<evidence type="ECO:0000313" key="5">
    <source>
        <dbReference type="Proteomes" id="UP000031433"/>
    </source>
</evidence>
<proteinExistence type="predicted"/>
<dbReference type="PANTHER" id="PTHR21666:SF270">
    <property type="entry name" value="MUREIN HYDROLASE ACTIVATOR ENVC"/>
    <property type="match status" value="1"/>
</dbReference>
<dbReference type="Proteomes" id="UP000031433">
    <property type="component" value="Unassembled WGS sequence"/>
</dbReference>
<gene>
    <name evidence="4" type="ORF">SE37_15630</name>
</gene>
<evidence type="ECO:0000313" key="4">
    <source>
        <dbReference type="EMBL" id="KIE44262.1"/>
    </source>
</evidence>
<feature type="compositionally biased region" description="Basic and acidic residues" evidence="1">
    <location>
        <begin position="159"/>
        <end position="170"/>
    </location>
</feature>
<reference evidence="4 5" key="1">
    <citation type="submission" date="2015-01" db="EMBL/GenBank/DDBJ databases">
        <title>Genome sequence of the anaerobic bacterium Geobacter soli GSS01, a dissimilatory Fe(III) reducer from soil.</title>
        <authorList>
            <person name="Yang G."/>
            <person name="Zhou S."/>
        </authorList>
    </citation>
    <scope>NUCLEOTIDE SEQUENCE [LARGE SCALE GENOMIC DNA]</scope>
    <source>
        <strain evidence="4 5">GSS01</strain>
    </source>
</reference>
<dbReference type="InterPro" id="IPR050570">
    <property type="entry name" value="Cell_wall_metabolism_enzyme"/>
</dbReference>
<dbReference type="GO" id="GO:0004222">
    <property type="term" value="F:metalloendopeptidase activity"/>
    <property type="evidence" value="ECO:0007669"/>
    <property type="project" value="TreeGrafter"/>
</dbReference>
<organism evidence="4 5">
    <name type="scientific">Geobacter soli</name>
    <dbReference type="NCBI Taxonomy" id="1510391"/>
    <lineage>
        <taxon>Bacteria</taxon>
        <taxon>Pseudomonadati</taxon>
        <taxon>Thermodesulfobacteriota</taxon>
        <taxon>Desulfuromonadia</taxon>
        <taxon>Geobacterales</taxon>
        <taxon>Geobacteraceae</taxon>
        <taxon>Geobacter</taxon>
    </lineage>
</organism>
<protein>
    <submittedName>
        <fullName evidence="4">Peptidase M23</fullName>
    </submittedName>
</protein>
<comment type="caution">
    <text evidence="4">The sequence shown here is derived from an EMBL/GenBank/DDBJ whole genome shotgun (WGS) entry which is preliminary data.</text>
</comment>
<dbReference type="InterPro" id="IPR016047">
    <property type="entry name" value="M23ase_b-sheet_dom"/>
</dbReference>
<accession>A0A0C1QTD7</accession>
<sequence>MAFSVITAVALLAHLSSAAWADLDLPVNGPVTSGVGWRDDPFGSGRLVFHRGIDIAVPEGTPVRATRGGRVIHAGIHGGHGLTVIVEHDGGDKTLYGHNSALRVRAGEELDAGGVVALSGNTGRSTGPHVHYEVWPGGKGATVLAKAKVHEVTPQPAAPDREARRRQEQRMDELVDSILRGIGRSAVGDGRSGQGG</sequence>
<dbReference type="Gene3D" id="2.70.70.10">
    <property type="entry name" value="Glucose Permease (Domain IIA)"/>
    <property type="match status" value="1"/>
</dbReference>
<feature type="signal peptide" evidence="2">
    <location>
        <begin position="1"/>
        <end position="21"/>
    </location>
</feature>
<dbReference type="CDD" id="cd12797">
    <property type="entry name" value="M23_peptidase"/>
    <property type="match status" value="1"/>
</dbReference>
<dbReference type="AlphaFoldDB" id="A0A0C1QTD7"/>
<evidence type="ECO:0000256" key="2">
    <source>
        <dbReference type="SAM" id="SignalP"/>
    </source>
</evidence>
<feature type="chain" id="PRO_5002151400" evidence="2">
    <location>
        <begin position="22"/>
        <end position="196"/>
    </location>
</feature>
<evidence type="ECO:0000259" key="3">
    <source>
        <dbReference type="Pfam" id="PF01551"/>
    </source>
</evidence>
<dbReference type="Pfam" id="PF01551">
    <property type="entry name" value="Peptidase_M23"/>
    <property type="match status" value="1"/>
</dbReference>
<keyword evidence="2" id="KW-0732">Signal</keyword>